<gene>
    <name evidence="1" type="ORF">COCON_G00226330</name>
</gene>
<keyword evidence="2" id="KW-1185">Reference proteome</keyword>
<evidence type="ECO:0000313" key="2">
    <source>
        <dbReference type="Proteomes" id="UP001152803"/>
    </source>
</evidence>
<dbReference type="Proteomes" id="UP001152803">
    <property type="component" value="Unassembled WGS sequence"/>
</dbReference>
<protein>
    <submittedName>
        <fullName evidence="1">Uncharacterized protein</fullName>
    </submittedName>
</protein>
<accession>A0A9Q1HNW2</accession>
<proteinExistence type="predicted"/>
<dbReference type="EMBL" id="JAFJMO010000018">
    <property type="protein sequence ID" value="KAJ8250711.1"/>
    <property type="molecule type" value="Genomic_DNA"/>
</dbReference>
<comment type="caution">
    <text evidence="1">The sequence shown here is derived from an EMBL/GenBank/DDBJ whole genome shotgun (WGS) entry which is preliminary data.</text>
</comment>
<organism evidence="1 2">
    <name type="scientific">Conger conger</name>
    <name type="common">Conger eel</name>
    <name type="synonym">Muraena conger</name>
    <dbReference type="NCBI Taxonomy" id="82655"/>
    <lineage>
        <taxon>Eukaryota</taxon>
        <taxon>Metazoa</taxon>
        <taxon>Chordata</taxon>
        <taxon>Craniata</taxon>
        <taxon>Vertebrata</taxon>
        <taxon>Euteleostomi</taxon>
        <taxon>Actinopterygii</taxon>
        <taxon>Neopterygii</taxon>
        <taxon>Teleostei</taxon>
        <taxon>Anguilliformes</taxon>
        <taxon>Congridae</taxon>
        <taxon>Conger</taxon>
    </lineage>
</organism>
<name>A0A9Q1HNW2_CONCO</name>
<reference evidence="1" key="1">
    <citation type="journal article" date="2023" name="Science">
        <title>Genome structures resolve the early diversification of teleost fishes.</title>
        <authorList>
            <person name="Parey E."/>
            <person name="Louis A."/>
            <person name="Montfort J."/>
            <person name="Bouchez O."/>
            <person name="Roques C."/>
            <person name="Iampietro C."/>
            <person name="Lluch J."/>
            <person name="Castinel A."/>
            <person name="Donnadieu C."/>
            <person name="Desvignes T."/>
            <person name="Floi Bucao C."/>
            <person name="Jouanno E."/>
            <person name="Wen M."/>
            <person name="Mejri S."/>
            <person name="Dirks R."/>
            <person name="Jansen H."/>
            <person name="Henkel C."/>
            <person name="Chen W.J."/>
            <person name="Zahm M."/>
            <person name="Cabau C."/>
            <person name="Klopp C."/>
            <person name="Thompson A.W."/>
            <person name="Robinson-Rechavi M."/>
            <person name="Braasch I."/>
            <person name="Lecointre G."/>
            <person name="Bobe J."/>
            <person name="Postlethwait J.H."/>
            <person name="Berthelot C."/>
            <person name="Roest Crollius H."/>
            <person name="Guiguen Y."/>
        </authorList>
    </citation>
    <scope>NUCLEOTIDE SEQUENCE</scope>
    <source>
        <strain evidence="1">Concon-B</strain>
    </source>
</reference>
<evidence type="ECO:0000313" key="1">
    <source>
        <dbReference type="EMBL" id="KAJ8250711.1"/>
    </source>
</evidence>
<sequence>MRYTAYCVLFEGVPPQAWRAARRRKAPFRLCLLRGTVRLFSFFILRRMEAAGLAGAGAHSEESLYEDLAESREDGRSAVRGRALRSADVRSRNLEGGRAERWEPAINFAVCRQVVHSLLDWARRAQRRARKAHRLNSSYPVRAERRVEGTQKEVAPSGVYTFLSLFGSCTRLPFRACGSKLNALVHRGQVAGGGASCE</sequence>
<dbReference type="AlphaFoldDB" id="A0A9Q1HNW2"/>